<reference evidence="4" key="1">
    <citation type="submission" date="2015-07" db="EMBL/GenBank/DDBJ databases">
        <authorList>
            <person name="Ju K.-S."/>
            <person name="Doroghazi J.R."/>
            <person name="Metcalf W.W."/>
        </authorList>
    </citation>
    <scope>NUCLEOTIDE SEQUENCE [LARGE SCALE GENOMIC DNA]</scope>
    <source>
        <strain evidence="4">NRRL ISP-5002</strain>
    </source>
</reference>
<dbReference type="InterPro" id="IPR012349">
    <property type="entry name" value="Split_barrel_FMN-bd"/>
</dbReference>
<comment type="caution">
    <text evidence="3">The sequence shown here is derived from an EMBL/GenBank/DDBJ whole genome shotgun (WGS) entry which is preliminary data.</text>
</comment>
<protein>
    <submittedName>
        <fullName evidence="3">Pyridoxamine 5'-phosphate oxidase</fullName>
    </submittedName>
</protein>
<organism evidence="3 4">
    <name type="scientific">Streptomyces chattanoogensis</name>
    <dbReference type="NCBI Taxonomy" id="66876"/>
    <lineage>
        <taxon>Bacteria</taxon>
        <taxon>Bacillati</taxon>
        <taxon>Actinomycetota</taxon>
        <taxon>Actinomycetes</taxon>
        <taxon>Kitasatosporales</taxon>
        <taxon>Streptomycetaceae</taxon>
        <taxon>Streptomyces</taxon>
    </lineage>
</organism>
<dbReference type="InterPro" id="IPR011576">
    <property type="entry name" value="Pyridox_Oxase_N"/>
</dbReference>
<dbReference type="PATRIC" id="fig|66876.3.peg.1685"/>
<dbReference type="Pfam" id="PF01243">
    <property type="entry name" value="PNPOx_N"/>
    <property type="match status" value="1"/>
</dbReference>
<name>A0A0N0H2C6_9ACTN</name>
<feature type="domain" description="Pyridoxamine 5'-phosphate oxidase N-terminal" evidence="2">
    <location>
        <begin position="19"/>
        <end position="137"/>
    </location>
</feature>
<dbReference type="AlphaFoldDB" id="A0A0N0H2C6"/>
<gene>
    <name evidence="3" type="ORF">ADL29_07685</name>
</gene>
<evidence type="ECO:0000313" key="4">
    <source>
        <dbReference type="Proteomes" id="UP000037982"/>
    </source>
</evidence>
<dbReference type="RefSeq" id="WP_053922957.1">
    <property type="nucleotide sequence ID" value="NZ_LGKG01000046.1"/>
</dbReference>
<evidence type="ECO:0000259" key="2">
    <source>
        <dbReference type="Pfam" id="PF01243"/>
    </source>
</evidence>
<proteinExistence type="predicted"/>
<evidence type="ECO:0000313" key="3">
    <source>
        <dbReference type="EMBL" id="KPC65239.1"/>
    </source>
</evidence>
<dbReference type="Proteomes" id="UP000037982">
    <property type="component" value="Unassembled WGS sequence"/>
</dbReference>
<keyword evidence="4" id="KW-1185">Reference proteome</keyword>
<dbReference type="SUPFAM" id="SSF50475">
    <property type="entry name" value="FMN-binding split barrel"/>
    <property type="match status" value="1"/>
</dbReference>
<dbReference type="Gene3D" id="2.30.110.10">
    <property type="entry name" value="Electron Transport, Fmn-binding Protein, Chain A"/>
    <property type="match status" value="1"/>
</dbReference>
<dbReference type="EMBL" id="LGKG01000046">
    <property type="protein sequence ID" value="KPC65239.1"/>
    <property type="molecule type" value="Genomic_DNA"/>
</dbReference>
<accession>A0A0N0H2C6</accession>
<feature type="region of interest" description="Disordered" evidence="1">
    <location>
        <begin position="1"/>
        <end position="21"/>
    </location>
</feature>
<evidence type="ECO:0000256" key="1">
    <source>
        <dbReference type="SAM" id="MobiDB-lite"/>
    </source>
</evidence>
<sequence length="156" mass="17628">MTSVDSRLRGPRSPEQRKHEALERLTRDNDVWVATADATGEPCLVPLAFWWDGETVWLSTRVTNPTGRNLSATGKVRLCFGHTRDVVLVHGTARMLTREELPVEVGDAFAAKDGWDPREDHPSYVFFQVIPEVLQAWGTVPEMNGRTLMREGTWLV</sequence>